<comment type="caution">
    <text evidence="4">The sequence shown here is derived from an EMBL/GenBank/DDBJ whole genome shotgun (WGS) entry which is preliminary data.</text>
</comment>
<feature type="chain" id="PRO_5031285179" evidence="2">
    <location>
        <begin position="27"/>
        <end position="271"/>
    </location>
</feature>
<keyword evidence="1" id="KW-1133">Transmembrane helix</keyword>
<feature type="domain" description="Ice-binding protein C-terminal" evidence="3">
    <location>
        <begin position="244"/>
        <end position="267"/>
    </location>
</feature>
<dbReference type="InterPro" id="IPR013424">
    <property type="entry name" value="Ice-binding_C"/>
</dbReference>
<dbReference type="EMBL" id="WWCU01000023">
    <property type="protein sequence ID" value="MYN09397.1"/>
    <property type="molecule type" value="Genomic_DNA"/>
</dbReference>
<organism evidence="4 5">
    <name type="scientific">Pseudoduganella aquatica</name>
    <dbReference type="NCBI Taxonomy" id="2660641"/>
    <lineage>
        <taxon>Bacteria</taxon>
        <taxon>Pseudomonadati</taxon>
        <taxon>Pseudomonadota</taxon>
        <taxon>Betaproteobacteria</taxon>
        <taxon>Burkholderiales</taxon>
        <taxon>Oxalobacteraceae</taxon>
        <taxon>Telluria group</taxon>
        <taxon>Pseudoduganella</taxon>
    </lineage>
</organism>
<evidence type="ECO:0000259" key="3">
    <source>
        <dbReference type="Pfam" id="PF07589"/>
    </source>
</evidence>
<name>A0A7X4HF44_9BURK</name>
<keyword evidence="1" id="KW-0472">Membrane</keyword>
<evidence type="ECO:0000256" key="2">
    <source>
        <dbReference type="SAM" id="SignalP"/>
    </source>
</evidence>
<dbReference type="NCBIfam" id="TIGR02595">
    <property type="entry name" value="PEP_CTERM"/>
    <property type="match status" value="1"/>
</dbReference>
<feature type="signal peptide" evidence="2">
    <location>
        <begin position="1"/>
        <end position="26"/>
    </location>
</feature>
<dbReference type="RefSeq" id="WP_161073784.1">
    <property type="nucleotide sequence ID" value="NZ_WWCU01000023.1"/>
</dbReference>
<dbReference type="Pfam" id="PF07589">
    <property type="entry name" value="PEP-CTERM"/>
    <property type="match status" value="1"/>
</dbReference>
<evidence type="ECO:0000313" key="4">
    <source>
        <dbReference type="EMBL" id="MYN09397.1"/>
    </source>
</evidence>
<accession>A0A7X4HF44</accession>
<dbReference type="Gene3D" id="2.60.120.200">
    <property type="match status" value="1"/>
</dbReference>
<protein>
    <submittedName>
        <fullName evidence="4">PEP-CTERM sorting domain-containing protein</fullName>
    </submittedName>
</protein>
<evidence type="ECO:0000313" key="5">
    <source>
        <dbReference type="Proteomes" id="UP000450676"/>
    </source>
</evidence>
<dbReference type="Proteomes" id="UP000450676">
    <property type="component" value="Unassembled WGS sequence"/>
</dbReference>
<dbReference type="InterPro" id="IPR013320">
    <property type="entry name" value="ConA-like_dom_sf"/>
</dbReference>
<sequence>MSLFQRCLSRLALCLPLLFAAGASHATLIGQWTFQGPNVLADSTGNFGALELRGNASIANGKLTVDGNGTTELGWARTTGYTGAAITSKTLVVWGELTGLSAAATAGSFMTIDKVNSDNFDGIIYGENQANTWMNGSSNGWRNQTFNPGYTESATGNLIQMAITYQDFGNGTLQITGYRNGQSIGSYLSGNAATWTANDTEILFGIRHANSSANGPGGLDAVISEARIYNTALTQAEIQALHMVPEPGTLAVFGLGLGMLAVARKRRARKQ</sequence>
<evidence type="ECO:0000256" key="1">
    <source>
        <dbReference type="SAM" id="Phobius"/>
    </source>
</evidence>
<reference evidence="4 5" key="1">
    <citation type="submission" date="2019-12" db="EMBL/GenBank/DDBJ databases">
        <title>Novel species isolated from a subtropical stream in China.</title>
        <authorList>
            <person name="Lu H."/>
        </authorList>
    </citation>
    <scope>NUCLEOTIDE SEQUENCE [LARGE SCALE GENOMIC DNA]</scope>
    <source>
        <strain evidence="4 5">FT127W</strain>
    </source>
</reference>
<keyword evidence="2" id="KW-0732">Signal</keyword>
<dbReference type="AlphaFoldDB" id="A0A7X4HF44"/>
<gene>
    <name evidence="4" type="ORF">GTP77_18910</name>
</gene>
<proteinExistence type="predicted"/>
<dbReference type="SUPFAM" id="SSF49899">
    <property type="entry name" value="Concanavalin A-like lectins/glucanases"/>
    <property type="match status" value="1"/>
</dbReference>
<dbReference type="Pfam" id="PF13385">
    <property type="entry name" value="Laminin_G_3"/>
    <property type="match status" value="1"/>
</dbReference>
<keyword evidence="5" id="KW-1185">Reference proteome</keyword>
<feature type="transmembrane region" description="Helical" evidence="1">
    <location>
        <begin position="247"/>
        <end position="263"/>
    </location>
</feature>
<keyword evidence="1" id="KW-0812">Transmembrane</keyword>